<dbReference type="GO" id="GO:0003677">
    <property type="term" value="F:DNA binding"/>
    <property type="evidence" value="ECO:0007669"/>
    <property type="project" value="UniProtKB-KW"/>
</dbReference>
<evidence type="ECO:0000259" key="2">
    <source>
        <dbReference type="PROSITE" id="PS50937"/>
    </source>
</evidence>
<dbReference type="OrthoDB" id="5242095at2"/>
<proteinExistence type="predicted"/>
<dbReference type="AlphaFoldDB" id="A0A2Y8ZRU5"/>
<dbReference type="Pfam" id="PF13411">
    <property type="entry name" value="MerR_1"/>
    <property type="match status" value="1"/>
</dbReference>
<dbReference type="InterPro" id="IPR047057">
    <property type="entry name" value="MerR_fam"/>
</dbReference>
<dbReference type="SUPFAM" id="SSF46955">
    <property type="entry name" value="Putative DNA-binding domain"/>
    <property type="match status" value="1"/>
</dbReference>
<organism evidence="3 4">
    <name type="scientific">Branchiibius hedensis</name>
    <dbReference type="NCBI Taxonomy" id="672460"/>
    <lineage>
        <taxon>Bacteria</taxon>
        <taxon>Bacillati</taxon>
        <taxon>Actinomycetota</taxon>
        <taxon>Actinomycetes</taxon>
        <taxon>Micrococcales</taxon>
        <taxon>Dermacoccaceae</taxon>
        <taxon>Branchiibius</taxon>
    </lineage>
</organism>
<dbReference type="RefSeq" id="WP_109686133.1">
    <property type="nucleotide sequence ID" value="NZ_QGDN01000001.1"/>
</dbReference>
<keyword evidence="4" id="KW-1185">Reference proteome</keyword>
<dbReference type="InterPro" id="IPR009061">
    <property type="entry name" value="DNA-bd_dom_put_sf"/>
</dbReference>
<evidence type="ECO:0000313" key="4">
    <source>
        <dbReference type="Proteomes" id="UP000250028"/>
    </source>
</evidence>
<dbReference type="Gene3D" id="1.10.1660.10">
    <property type="match status" value="1"/>
</dbReference>
<gene>
    <name evidence="3" type="ORF">SAMN04489750_2426</name>
</gene>
<dbReference type="PROSITE" id="PS50937">
    <property type="entry name" value="HTH_MERR_2"/>
    <property type="match status" value="1"/>
</dbReference>
<dbReference type="PRINTS" id="PR00040">
    <property type="entry name" value="HTHMERR"/>
</dbReference>
<keyword evidence="1 3" id="KW-0238">DNA-binding</keyword>
<evidence type="ECO:0000313" key="3">
    <source>
        <dbReference type="EMBL" id="SSA35091.1"/>
    </source>
</evidence>
<feature type="domain" description="HTH merR-type" evidence="2">
    <location>
        <begin position="1"/>
        <end position="68"/>
    </location>
</feature>
<reference evidence="4" key="1">
    <citation type="submission" date="2016-10" db="EMBL/GenBank/DDBJ databases">
        <authorList>
            <person name="Varghese N."/>
            <person name="Submissions S."/>
        </authorList>
    </citation>
    <scope>NUCLEOTIDE SEQUENCE [LARGE SCALE GENOMIC DNA]</scope>
    <source>
        <strain evidence="4">DSM 22951</strain>
    </source>
</reference>
<protein>
    <submittedName>
        <fullName evidence="3">DNA-binding transcriptional regulator, MerR family</fullName>
    </submittedName>
</protein>
<dbReference type="InterPro" id="IPR000551">
    <property type="entry name" value="MerR-type_HTH_dom"/>
</dbReference>
<dbReference type="SMART" id="SM00422">
    <property type="entry name" value="HTH_MERR"/>
    <property type="match status" value="1"/>
</dbReference>
<dbReference type="EMBL" id="UESZ01000001">
    <property type="protein sequence ID" value="SSA35091.1"/>
    <property type="molecule type" value="Genomic_DNA"/>
</dbReference>
<accession>A0A2Y8ZRU5</accession>
<sequence length="121" mass="13647">MRIGELAERTGVSVRSLRYYETQGLLDSSRNSGGQRVYEQEAVDRVHYLQRLYRAGLSSQAIRAVLPCLDTPSLVSSDAAFERLVQERDALRTHLVEVRETLSALDALIAFNRQNRPAART</sequence>
<dbReference type="PANTHER" id="PTHR30204:SF97">
    <property type="entry name" value="MERR FAMILY REGULATORY PROTEIN"/>
    <property type="match status" value="1"/>
</dbReference>
<dbReference type="GO" id="GO:0003700">
    <property type="term" value="F:DNA-binding transcription factor activity"/>
    <property type="evidence" value="ECO:0007669"/>
    <property type="project" value="InterPro"/>
</dbReference>
<dbReference type="PANTHER" id="PTHR30204">
    <property type="entry name" value="REDOX-CYCLING DRUG-SENSING TRANSCRIPTIONAL ACTIVATOR SOXR"/>
    <property type="match status" value="1"/>
</dbReference>
<evidence type="ECO:0000256" key="1">
    <source>
        <dbReference type="ARBA" id="ARBA00023125"/>
    </source>
</evidence>
<dbReference type="Proteomes" id="UP000250028">
    <property type="component" value="Unassembled WGS sequence"/>
</dbReference>
<dbReference type="PROSITE" id="PS00552">
    <property type="entry name" value="HTH_MERR_1"/>
    <property type="match status" value="1"/>
</dbReference>
<name>A0A2Y8ZRU5_9MICO</name>